<gene>
    <name evidence="2" type="ORF">Ctob_000098</name>
</gene>
<evidence type="ECO:0000313" key="2">
    <source>
        <dbReference type="EMBL" id="KOO21163.1"/>
    </source>
</evidence>
<comment type="caution">
    <text evidence="2">The sequence shown here is derived from an EMBL/GenBank/DDBJ whole genome shotgun (WGS) entry which is preliminary data.</text>
</comment>
<name>A0A0M0J4L1_9EUKA</name>
<feature type="coiled-coil region" evidence="1">
    <location>
        <begin position="27"/>
        <end position="54"/>
    </location>
</feature>
<protein>
    <submittedName>
        <fullName evidence="2">Uncharacterized protein</fullName>
    </submittedName>
</protein>
<dbReference type="AlphaFoldDB" id="A0A0M0J4L1"/>
<sequence>MPLCSMEHSMTPYATYATNRPAYGAGKTRAEQEREALRQQKEDCEAHVRRAKAVTAVADHIVANNMKMIAGLKASLATRVDPPPENVDFLRRNIARVGPLRSIIGAREQRLMARAEVHSRRAPPKLQGLGHAGWKI</sequence>
<proteinExistence type="predicted"/>
<dbReference type="Proteomes" id="UP000037460">
    <property type="component" value="Unassembled WGS sequence"/>
</dbReference>
<keyword evidence="1" id="KW-0175">Coiled coil</keyword>
<keyword evidence="3" id="KW-1185">Reference proteome</keyword>
<accession>A0A0M0J4L1</accession>
<reference evidence="3" key="1">
    <citation type="journal article" date="2015" name="PLoS Genet.">
        <title>Genome Sequence and Transcriptome Analyses of Chrysochromulina tobin: Metabolic Tools for Enhanced Algal Fitness in the Prominent Order Prymnesiales (Haptophyceae).</title>
        <authorList>
            <person name="Hovde B.T."/>
            <person name="Deodato C.R."/>
            <person name="Hunsperger H.M."/>
            <person name="Ryken S.A."/>
            <person name="Yost W."/>
            <person name="Jha R.K."/>
            <person name="Patterson J."/>
            <person name="Monnat R.J. Jr."/>
            <person name="Barlow S.B."/>
            <person name="Starkenburg S.R."/>
            <person name="Cattolico R.A."/>
        </authorList>
    </citation>
    <scope>NUCLEOTIDE SEQUENCE</scope>
    <source>
        <strain evidence="3">CCMP291</strain>
    </source>
</reference>
<organism evidence="2 3">
    <name type="scientific">Chrysochromulina tobinii</name>
    <dbReference type="NCBI Taxonomy" id="1460289"/>
    <lineage>
        <taxon>Eukaryota</taxon>
        <taxon>Haptista</taxon>
        <taxon>Haptophyta</taxon>
        <taxon>Prymnesiophyceae</taxon>
        <taxon>Prymnesiales</taxon>
        <taxon>Chrysochromulinaceae</taxon>
        <taxon>Chrysochromulina</taxon>
    </lineage>
</organism>
<evidence type="ECO:0000256" key="1">
    <source>
        <dbReference type="SAM" id="Coils"/>
    </source>
</evidence>
<dbReference type="EMBL" id="JWZX01003385">
    <property type="protein sequence ID" value="KOO21163.1"/>
    <property type="molecule type" value="Genomic_DNA"/>
</dbReference>
<evidence type="ECO:0000313" key="3">
    <source>
        <dbReference type="Proteomes" id="UP000037460"/>
    </source>
</evidence>